<reference evidence="1" key="1">
    <citation type="submission" date="2020-03" db="EMBL/GenBank/DDBJ databases">
        <authorList>
            <person name="He L."/>
        </authorList>
    </citation>
    <scope>NUCLEOTIDE SEQUENCE</scope>
    <source>
        <strain evidence="1">CkLH20</strain>
    </source>
</reference>
<dbReference type="OrthoDB" id="4825456at2759"/>
<dbReference type="AlphaFoldDB" id="A0A9P6I3F3"/>
<protein>
    <submittedName>
        <fullName evidence="1">Uncharacterized protein</fullName>
    </submittedName>
</protein>
<dbReference type="EMBL" id="JAATWM020000032">
    <property type="protein sequence ID" value="KAF9873276.1"/>
    <property type="molecule type" value="Genomic_DNA"/>
</dbReference>
<dbReference type="Proteomes" id="UP000781932">
    <property type="component" value="Unassembled WGS sequence"/>
</dbReference>
<sequence length="153" mass="17518">MIRLEFEPHELNLIKQGLCQTGFAYLDPDNIIDQEHWILFKSLELHPDERPFRTRKLIVAVRITAIIRAAVTIACQNGMGPTAVTKLGFWKLVRAQLQDDKTFNSASNEELLAWKHMVEVYHAAWIRNAEQDPTSIRSHVATPHSNSPNSYTL</sequence>
<accession>A0A9P6I3F3</accession>
<evidence type="ECO:0000313" key="1">
    <source>
        <dbReference type="EMBL" id="KAF9873276.1"/>
    </source>
</evidence>
<keyword evidence="2" id="KW-1185">Reference proteome</keyword>
<gene>
    <name evidence="1" type="ORF">CkaCkLH20_09089</name>
</gene>
<reference evidence="1" key="2">
    <citation type="submission" date="2020-11" db="EMBL/GenBank/DDBJ databases">
        <title>Whole genome sequencing of Colletotrichum sp.</title>
        <authorList>
            <person name="Li H."/>
        </authorList>
    </citation>
    <scope>NUCLEOTIDE SEQUENCE</scope>
    <source>
        <strain evidence="1">CkLH20</strain>
    </source>
</reference>
<organism evidence="1 2">
    <name type="scientific">Colletotrichum karsti</name>
    <dbReference type="NCBI Taxonomy" id="1095194"/>
    <lineage>
        <taxon>Eukaryota</taxon>
        <taxon>Fungi</taxon>
        <taxon>Dikarya</taxon>
        <taxon>Ascomycota</taxon>
        <taxon>Pezizomycotina</taxon>
        <taxon>Sordariomycetes</taxon>
        <taxon>Hypocreomycetidae</taxon>
        <taxon>Glomerellales</taxon>
        <taxon>Glomerellaceae</taxon>
        <taxon>Colletotrichum</taxon>
        <taxon>Colletotrichum boninense species complex</taxon>
    </lineage>
</organism>
<evidence type="ECO:0000313" key="2">
    <source>
        <dbReference type="Proteomes" id="UP000781932"/>
    </source>
</evidence>
<dbReference type="GeneID" id="62164878"/>
<name>A0A9P6I3F3_9PEZI</name>
<comment type="caution">
    <text evidence="1">The sequence shown here is derived from an EMBL/GenBank/DDBJ whole genome shotgun (WGS) entry which is preliminary data.</text>
</comment>
<dbReference type="RefSeq" id="XP_038742737.1">
    <property type="nucleotide sequence ID" value="XM_038891804.1"/>
</dbReference>
<proteinExistence type="predicted"/>